<dbReference type="Gene3D" id="3.90.550.10">
    <property type="entry name" value="Spore Coat Polysaccharide Biosynthesis Protein SpsA, Chain A"/>
    <property type="match status" value="1"/>
</dbReference>
<keyword evidence="6" id="KW-0812">Transmembrane</keyword>
<evidence type="ECO:0000256" key="1">
    <source>
        <dbReference type="ARBA" id="ARBA00007737"/>
    </source>
</evidence>
<dbReference type="OMA" id="CKRWTSI"/>
<dbReference type="InterPro" id="IPR019378">
    <property type="entry name" value="GDP-Fuc_O-FucTrfase"/>
</dbReference>
<dbReference type="Pfam" id="PF10250">
    <property type="entry name" value="O-FucT"/>
    <property type="match status" value="1"/>
</dbReference>
<keyword evidence="4" id="KW-0119">Carbohydrate metabolism</keyword>
<accession>A0A1Y1I275</accession>
<evidence type="ECO:0000256" key="4">
    <source>
        <dbReference type="ARBA" id="ARBA00023277"/>
    </source>
</evidence>
<evidence type="ECO:0000256" key="3">
    <source>
        <dbReference type="ARBA" id="ARBA00023253"/>
    </source>
</evidence>
<dbReference type="SUPFAM" id="SSF53448">
    <property type="entry name" value="Nucleotide-diphospho-sugar transferases"/>
    <property type="match status" value="1"/>
</dbReference>
<dbReference type="GO" id="GO:0016740">
    <property type="term" value="F:transferase activity"/>
    <property type="evidence" value="ECO:0007669"/>
    <property type="project" value="UniProtKB-KW"/>
</dbReference>
<dbReference type="CDD" id="cd11296">
    <property type="entry name" value="O-FucT_like"/>
    <property type="match status" value="1"/>
</dbReference>
<dbReference type="STRING" id="105231.A0A1Y1I275"/>
<dbReference type="Gene3D" id="3.40.50.11350">
    <property type="match status" value="1"/>
</dbReference>
<proteinExistence type="inferred from homology"/>
<organism evidence="7 8">
    <name type="scientific">Klebsormidium nitens</name>
    <name type="common">Green alga</name>
    <name type="synonym">Ulothrix nitens</name>
    <dbReference type="NCBI Taxonomy" id="105231"/>
    <lineage>
        <taxon>Eukaryota</taxon>
        <taxon>Viridiplantae</taxon>
        <taxon>Streptophyta</taxon>
        <taxon>Klebsormidiophyceae</taxon>
        <taxon>Klebsormidiales</taxon>
        <taxon>Klebsormidiaceae</taxon>
        <taxon>Klebsormidium</taxon>
    </lineage>
</organism>
<keyword evidence="2" id="KW-0808">Transferase</keyword>
<sequence length="775" mass="87715">MGDAGSSTVIETMASWVGNEKVRGRLQRRFFRSFLPSYQVLGLAAIVLFVINVQLRSEKVSLQGGFEQSTAQSLQNREREALTAVRSSRHLSSSMHSKELLAGALDSVEKSAPEWSIPARTLPPVPTRNVQHAIESRTLRFLTCNGFANQRLALVYGIVIAKLTDRIPVLPDFLLNGLQRSDAWIVDTISNGSVPMSEVYNVQEFRNGLASRLGMQVLTPAEAPPLSEYVKVSFEGVTDTVASTERKHDLHVAIECAFLRLSRDVIKENEELFWAVLESLQPAKQYEEIVSHAVATLAEGGRNGAEPVGDGDGAGFSFLHMRAENDWLAHCRRWESIPDGRIRNNCLTNTWTVHEALLAKRVSPSRPLYVASMWSDIDPTNRDLIFSNLEKAGFKVYTQEDILPEMAVPLSREQSALVDFYIALASEKFMGNSVSSFSALLIYERTRAEKWASWYNGGNIPLDDFIPVLRLPWVFTYNGWSQKYDYMLKAAVRSAARFGTLAPYCLFSGNRTAEIHQWLVAQNVRIIYHNPSWATQIARLLGKENLRTSHLYANPEMAVGTWQRIDIPIVPELEQFEYVLFTDSDVYFRRALRLSDFGLPLPPAIGMASEAKDVFPYNAGIMLMNLPRLRVTYDRFLSFVLGNKNGLFFSNYGPQDQGAYNQFYETEVKHTKLPQTFNAKPYHEHRDTAFIVHFHGPKPHDFSEFFKTGDCIFRYRDDTEVVNTLCELGIKRAYCTYIREWLPLYESGDSVDSGFSPGCSLEVKVLTQVARRIAW</sequence>
<dbReference type="AlphaFoldDB" id="A0A1Y1I275"/>
<keyword evidence="3" id="KW-0294">Fucose metabolism</keyword>
<keyword evidence="8" id="KW-1185">Reference proteome</keyword>
<evidence type="ECO:0000256" key="5">
    <source>
        <dbReference type="ARBA" id="ARBA00030350"/>
    </source>
</evidence>
<protein>
    <recommendedName>
        <fullName evidence="5">O-fucosyltransferase family protein</fullName>
    </recommendedName>
</protein>
<name>A0A1Y1I275_KLENI</name>
<dbReference type="Proteomes" id="UP000054558">
    <property type="component" value="Unassembled WGS sequence"/>
</dbReference>
<comment type="similarity">
    <text evidence="1">Belongs to the glycosyltransferase GT106 family.</text>
</comment>
<keyword evidence="6" id="KW-1133">Transmembrane helix</keyword>
<dbReference type="GO" id="GO:0006004">
    <property type="term" value="P:fucose metabolic process"/>
    <property type="evidence" value="ECO:0007669"/>
    <property type="project" value="UniProtKB-KW"/>
</dbReference>
<reference evidence="7 8" key="1">
    <citation type="journal article" date="2014" name="Nat. Commun.">
        <title>Klebsormidium flaccidum genome reveals primary factors for plant terrestrial adaptation.</title>
        <authorList>
            <person name="Hori K."/>
            <person name="Maruyama F."/>
            <person name="Fujisawa T."/>
            <person name="Togashi T."/>
            <person name="Yamamoto N."/>
            <person name="Seo M."/>
            <person name="Sato S."/>
            <person name="Yamada T."/>
            <person name="Mori H."/>
            <person name="Tajima N."/>
            <person name="Moriyama T."/>
            <person name="Ikeuchi M."/>
            <person name="Watanabe M."/>
            <person name="Wada H."/>
            <person name="Kobayashi K."/>
            <person name="Saito M."/>
            <person name="Masuda T."/>
            <person name="Sasaki-Sekimoto Y."/>
            <person name="Mashiguchi K."/>
            <person name="Awai K."/>
            <person name="Shimojima M."/>
            <person name="Masuda S."/>
            <person name="Iwai M."/>
            <person name="Nobusawa T."/>
            <person name="Narise T."/>
            <person name="Kondo S."/>
            <person name="Saito H."/>
            <person name="Sato R."/>
            <person name="Murakawa M."/>
            <person name="Ihara Y."/>
            <person name="Oshima-Yamada Y."/>
            <person name="Ohtaka K."/>
            <person name="Satoh M."/>
            <person name="Sonobe K."/>
            <person name="Ishii M."/>
            <person name="Ohtani R."/>
            <person name="Kanamori-Sato M."/>
            <person name="Honoki R."/>
            <person name="Miyazaki D."/>
            <person name="Mochizuki H."/>
            <person name="Umetsu J."/>
            <person name="Higashi K."/>
            <person name="Shibata D."/>
            <person name="Kamiya Y."/>
            <person name="Sato N."/>
            <person name="Nakamura Y."/>
            <person name="Tabata S."/>
            <person name="Ida S."/>
            <person name="Kurokawa K."/>
            <person name="Ohta H."/>
        </authorList>
    </citation>
    <scope>NUCLEOTIDE SEQUENCE [LARGE SCALE GENOMIC DNA]</scope>
    <source>
        <strain evidence="7 8">NIES-2285</strain>
    </source>
</reference>
<dbReference type="OrthoDB" id="533531at2759"/>
<evidence type="ECO:0000256" key="2">
    <source>
        <dbReference type="ARBA" id="ARBA00022679"/>
    </source>
</evidence>
<evidence type="ECO:0000313" key="8">
    <source>
        <dbReference type="Proteomes" id="UP000054558"/>
    </source>
</evidence>
<keyword evidence="6" id="KW-0472">Membrane</keyword>
<gene>
    <name evidence="7" type="ORF">KFL_002180050</name>
</gene>
<dbReference type="InterPro" id="IPR029044">
    <property type="entry name" value="Nucleotide-diphossugar_trans"/>
</dbReference>
<evidence type="ECO:0000256" key="6">
    <source>
        <dbReference type="SAM" id="Phobius"/>
    </source>
</evidence>
<dbReference type="EMBL" id="DF237167">
    <property type="protein sequence ID" value="GAQ85030.1"/>
    <property type="molecule type" value="Genomic_DNA"/>
</dbReference>
<evidence type="ECO:0000313" key="7">
    <source>
        <dbReference type="EMBL" id="GAQ85030.1"/>
    </source>
</evidence>
<feature type="transmembrane region" description="Helical" evidence="6">
    <location>
        <begin position="30"/>
        <end position="51"/>
    </location>
</feature>